<dbReference type="STRING" id="36022.A0A1V2L4U2"/>
<evidence type="ECO:0000256" key="9">
    <source>
        <dbReference type="RuleBase" id="RU364144"/>
    </source>
</evidence>
<protein>
    <recommendedName>
        <fullName evidence="3 9">Mediator of RNA polymerase II transcription subunit 8</fullName>
    </recommendedName>
    <alternativeName>
        <fullName evidence="8 9">Mediator complex subunit 8</fullName>
    </alternativeName>
</protein>
<evidence type="ECO:0000313" key="12">
    <source>
        <dbReference type="Proteomes" id="UP000189513"/>
    </source>
</evidence>
<dbReference type="GO" id="GO:0000978">
    <property type="term" value="F:RNA polymerase II cis-regulatory region sequence-specific DNA binding"/>
    <property type="evidence" value="ECO:0007669"/>
    <property type="project" value="TreeGrafter"/>
</dbReference>
<comment type="similarity">
    <text evidence="2 9">Belongs to the Mediator complex subunit 8 family.</text>
</comment>
<dbReference type="OMA" id="PQWYSLQ"/>
<feature type="compositionally biased region" description="Low complexity" evidence="10">
    <location>
        <begin position="10"/>
        <end position="28"/>
    </location>
</feature>
<comment type="subunit">
    <text evidence="9">Component of the Mediator complex.</text>
</comment>
<evidence type="ECO:0000256" key="10">
    <source>
        <dbReference type="SAM" id="MobiDB-lite"/>
    </source>
</evidence>
<sequence length="225" mass="25520">MLRKAKLSININPNNPYTPTNDTHTTKPMQSPVENKEPPADHSGVPVEALEALRLRLTQLTHTLSKLQAEFKNPQLTHYVSLQTQFNIVLTQLASLSGTLSEYSNVLESTVAFPLPQFPTTEQEGLLTTLLRKKAAPEVVEWIEESKAKSTDILLRDDEGLTKWAVETMQRGKQNHNFTGYHTKEELDNGALDEKEDVKMEADEKIRYTVDQTLKFMYQGDIPRV</sequence>
<keyword evidence="4 9" id="KW-0805">Transcription regulation</keyword>
<gene>
    <name evidence="9" type="primary">MED8</name>
    <name evidence="11" type="ORF">BON22_3251</name>
</gene>
<evidence type="ECO:0000313" key="11">
    <source>
        <dbReference type="EMBL" id="ONH66922.1"/>
    </source>
</evidence>
<dbReference type="AlphaFoldDB" id="A0A1V2L4U2"/>
<dbReference type="Gene3D" id="1.20.58.1710">
    <property type="match status" value="1"/>
</dbReference>
<dbReference type="InterPro" id="IPR019364">
    <property type="entry name" value="Mediatior_Med8_fun/met"/>
</dbReference>
<evidence type="ECO:0000256" key="2">
    <source>
        <dbReference type="ARBA" id="ARBA00005716"/>
    </source>
</evidence>
<evidence type="ECO:0000256" key="4">
    <source>
        <dbReference type="ARBA" id="ARBA00023015"/>
    </source>
</evidence>
<organism evidence="11 12">
    <name type="scientific">Cyberlindnera fabianii</name>
    <name type="common">Yeast</name>
    <name type="synonym">Hansenula fabianii</name>
    <dbReference type="NCBI Taxonomy" id="36022"/>
    <lineage>
        <taxon>Eukaryota</taxon>
        <taxon>Fungi</taxon>
        <taxon>Dikarya</taxon>
        <taxon>Ascomycota</taxon>
        <taxon>Saccharomycotina</taxon>
        <taxon>Saccharomycetes</taxon>
        <taxon>Phaffomycetales</taxon>
        <taxon>Phaffomycetaceae</taxon>
        <taxon>Cyberlindnera</taxon>
    </lineage>
</organism>
<accession>A0A1V2L4U2</accession>
<dbReference type="PANTHER" id="PTHR13074">
    <property type="entry name" value="MEDIATOR OF RNA POLYMERASE II TRANSCRIPTION SUBUNIT 8"/>
    <property type="match status" value="1"/>
</dbReference>
<proteinExistence type="inferred from homology"/>
<reference evidence="12" key="1">
    <citation type="journal article" date="2017" name="Genome Announc.">
        <title>Genome sequences of Cyberlindnera fabianii 65, Pichia kudriavzevii 129, and Saccharomyces cerevisiae 131 isolated from fermented masau fruits in Zimbabwe.</title>
        <authorList>
            <person name="van Rijswijck I.M.H."/>
            <person name="Derks M.F.L."/>
            <person name="Abee T."/>
            <person name="de Ridder D."/>
            <person name="Smid E.J."/>
        </authorList>
    </citation>
    <scope>NUCLEOTIDE SEQUENCE [LARGE SCALE GENOMIC DNA]</scope>
    <source>
        <strain evidence="12">65</strain>
    </source>
</reference>
<evidence type="ECO:0000256" key="1">
    <source>
        <dbReference type="ARBA" id="ARBA00004123"/>
    </source>
</evidence>
<dbReference type="Proteomes" id="UP000189513">
    <property type="component" value="Unassembled WGS sequence"/>
</dbReference>
<dbReference type="GO" id="GO:0006357">
    <property type="term" value="P:regulation of transcription by RNA polymerase II"/>
    <property type="evidence" value="ECO:0007669"/>
    <property type="project" value="InterPro"/>
</dbReference>
<keyword evidence="6 9" id="KW-0804">Transcription</keyword>
<feature type="region of interest" description="Disordered" evidence="10">
    <location>
        <begin position="1"/>
        <end position="42"/>
    </location>
</feature>
<comment type="caution">
    <text evidence="11">The sequence shown here is derived from an EMBL/GenBank/DDBJ whole genome shotgun (WGS) entry which is preliminary data.</text>
</comment>
<name>A0A1V2L4U2_CYBFA</name>
<dbReference type="EMBL" id="MPUK01000005">
    <property type="protein sequence ID" value="ONH66922.1"/>
    <property type="molecule type" value="Genomic_DNA"/>
</dbReference>
<evidence type="ECO:0000256" key="8">
    <source>
        <dbReference type="ARBA" id="ARBA00031261"/>
    </source>
</evidence>
<evidence type="ECO:0000256" key="7">
    <source>
        <dbReference type="ARBA" id="ARBA00023242"/>
    </source>
</evidence>
<evidence type="ECO:0000256" key="6">
    <source>
        <dbReference type="ARBA" id="ARBA00023163"/>
    </source>
</evidence>
<dbReference type="VEuPathDB" id="FungiDB:BON22_3251"/>
<keyword evidence="7 9" id="KW-0539">Nucleus</keyword>
<dbReference type="PANTHER" id="PTHR13074:SF9">
    <property type="entry name" value="MEDIATOR OF RNA POLYMERASE II TRANSCRIPTION SUBUNIT 8"/>
    <property type="match status" value="1"/>
</dbReference>
<dbReference type="GO" id="GO:0016592">
    <property type="term" value="C:mediator complex"/>
    <property type="evidence" value="ECO:0007669"/>
    <property type="project" value="InterPro"/>
</dbReference>
<keyword evidence="5 9" id="KW-0010">Activator</keyword>
<dbReference type="Pfam" id="PF10232">
    <property type="entry name" value="Med8"/>
    <property type="match status" value="1"/>
</dbReference>
<dbReference type="Gene3D" id="6.10.250.2610">
    <property type="match status" value="1"/>
</dbReference>
<dbReference type="GO" id="GO:0070847">
    <property type="term" value="C:core mediator complex"/>
    <property type="evidence" value="ECO:0007669"/>
    <property type="project" value="TreeGrafter"/>
</dbReference>
<comment type="function">
    <text evidence="9">Component of the Mediator complex, a coactivator involved in the regulated transcription of nearly all RNA polymerase II-dependent genes. Mediator functions as a bridge to convey information from gene-specific regulatory proteins to the basal RNA polymerase II transcription machinery. Mediator is recruited to promoters by direct interactions with regulatory proteins and serves as a scaffold for the assembly of a functional preinitiation complex with RNA polymerase II and the general transcription factors.</text>
</comment>
<comment type="subcellular location">
    <subcellularLocation>
        <location evidence="1 9">Nucleus</location>
    </subcellularLocation>
</comment>
<evidence type="ECO:0000256" key="5">
    <source>
        <dbReference type="ARBA" id="ARBA00023159"/>
    </source>
</evidence>
<evidence type="ECO:0000256" key="3">
    <source>
        <dbReference type="ARBA" id="ARBA00020637"/>
    </source>
</evidence>
<dbReference type="GO" id="GO:0003712">
    <property type="term" value="F:transcription coregulator activity"/>
    <property type="evidence" value="ECO:0007669"/>
    <property type="project" value="InterPro"/>
</dbReference>
<keyword evidence="12" id="KW-1185">Reference proteome</keyword>